<name>A0AA39CCV9_9EURO</name>
<keyword evidence="3" id="KW-1185">Reference proteome</keyword>
<organism evidence="2 3">
    <name type="scientific">Cladophialophora chaetospira</name>
    <dbReference type="NCBI Taxonomy" id="386627"/>
    <lineage>
        <taxon>Eukaryota</taxon>
        <taxon>Fungi</taxon>
        <taxon>Dikarya</taxon>
        <taxon>Ascomycota</taxon>
        <taxon>Pezizomycotina</taxon>
        <taxon>Eurotiomycetes</taxon>
        <taxon>Chaetothyriomycetidae</taxon>
        <taxon>Chaetothyriales</taxon>
        <taxon>Herpotrichiellaceae</taxon>
        <taxon>Cladophialophora</taxon>
    </lineage>
</organism>
<evidence type="ECO:0000256" key="1">
    <source>
        <dbReference type="SAM" id="SignalP"/>
    </source>
</evidence>
<sequence length="371" mass="41986">MKGELERHFLLALVIFFYTANVVRAQGYQSLYENEPAISGPMGLSDDNIGIFHQTFRDAITLARHTAIYWPCDAATDQRFLRYFRPEHAELVKNMFRQIAGIDFNADLNDEATVKKLVVEPFAYSKKFNRLSIAFLQDHKGLDPPNGPGISPDLNCVDVNPRTGTPTRAYNVPIYNGKSALMSICPEVYVRELMLSDVLNPPSWAIDPSKDQSKGPQYYDGFGCENLGDIDSDWMWSTGAVTLHELFHFPGLFEDVPDYNARMPIAVELEGTIPAAGPIDHCVSDWFGKDPPDGYGAYNAKRLNELQPTDKDNDMLQWEAIYNADNYVWFALSSYYSKQCGRDFKACPDNASAWPKRKFPPWPFNIDPPKP</sequence>
<comment type="caution">
    <text evidence="2">The sequence shown here is derived from an EMBL/GenBank/DDBJ whole genome shotgun (WGS) entry which is preliminary data.</text>
</comment>
<reference evidence="2" key="1">
    <citation type="submission" date="2022-10" db="EMBL/GenBank/DDBJ databases">
        <title>Culturing micro-colonial fungi from biological soil crusts in the Mojave desert and describing Neophaeococcomyces mojavensis, and introducing the new genera and species Taxawa tesnikishii.</title>
        <authorList>
            <person name="Kurbessoian T."/>
            <person name="Stajich J.E."/>
        </authorList>
    </citation>
    <scope>NUCLEOTIDE SEQUENCE</scope>
    <source>
        <strain evidence="2">TK_41</strain>
    </source>
</reference>
<protein>
    <recommendedName>
        <fullName evidence="4">Peptidase M43 pregnancy-associated plasma-A domain-containing protein</fullName>
    </recommendedName>
</protein>
<evidence type="ECO:0000313" key="3">
    <source>
        <dbReference type="Proteomes" id="UP001172673"/>
    </source>
</evidence>
<keyword evidence="1" id="KW-0732">Signal</keyword>
<dbReference type="InterPro" id="IPR024079">
    <property type="entry name" value="MetalloPept_cat_dom_sf"/>
</dbReference>
<dbReference type="EMBL" id="JAPDRK010000021">
    <property type="protein sequence ID" value="KAJ9603577.1"/>
    <property type="molecule type" value="Genomic_DNA"/>
</dbReference>
<accession>A0AA39CCV9</accession>
<dbReference type="GO" id="GO:0008237">
    <property type="term" value="F:metallopeptidase activity"/>
    <property type="evidence" value="ECO:0007669"/>
    <property type="project" value="InterPro"/>
</dbReference>
<evidence type="ECO:0008006" key="4">
    <source>
        <dbReference type="Google" id="ProtNLM"/>
    </source>
</evidence>
<gene>
    <name evidence="2" type="ORF">H2200_011763</name>
</gene>
<dbReference type="AlphaFoldDB" id="A0AA39CCV9"/>
<proteinExistence type="predicted"/>
<evidence type="ECO:0000313" key="2">
    <source>
        <dbReference type="EMBL" id="KAJ9603577.1"/>
    </source>
</evidence>
<feature type="signal peptide" evidence="1">
    <location>
        <begin position="1"/>
        <end position="25"/>
    </location>
</feature>
<feature type="chain" id="PRO_5041306889" description="Peptidase M43 pregnancy-associated plasma-A domain-containing protein" evidence="1">
    <location>
        <begin position="26"/>
        <end position="371"/>
    </location>
</feature>
<dbReference type="Gene3D" id="3.40.390.10">
    <property type="entry name" value="Collagenase (Catalytic Domain)"/>
    <property type="match status" value="1"/>
</dbReference>
<dbReference type="Proteomes" id="UP001172673">
    <property type="component" value="Unassembled WGS sequence"/>
</dbReference>